<dbReference type="EMBL" id="CP063845">
    <property type="protein sequence ID" value="UFP92846.1"/>
    <property type="molecule type" value="Genomic_DNA"/>
</dbReference>
<gene>
    <name evidence="4" type="ORF">ISF26_13535</name>
</gene>
<dbReference type="InterPro" id="IPR008462">
    <property type="entry name" value="CsbD"/>
</dbReference>
<feature type="domain" description="CsbD-like" evidence="3">
    <location>
        <begin position="6"/>
        <end position="56"/>
    </location>
</feature>
<evidence type="ECO:0000259" key="3">
    <source>
        <dbReference type="Pfam" id="PF05532"/>
    </source>
</evidence>
<protein>
    <submittedName>
        <fullName evidence="4">CsbD family protein</fullName>
    </submittedName>
</protein>
<accession>A0ABY3PGP9</accession>
<feature type="compositionally biased region" description="Basic and acidic residues" evidence="2">
    <location>
        <begin position="1"/>
        <end position="15"/>
    </location>
</feature>
<sequence>MGIDKRVEATAKDVQGKAQEAWGDLTDDPKLELEGKAKQVEASAEHKKEDLKDQAHRTIDNA</sequence>
<dbReference type="Proteomes" id="UP001054846">
    <property type="component" value="Chromosome"/>
</dbReference>
<dbReference type="Gene3D" id="1.10.1470.10">
    <property type="entry name" value="YjbJ"/>
    <property type="match status" value="1"/>
</dbReference>
<reference evidence="4 5" key="1">
    <citation type="journal article" date="2021" name="Genome Biol. Evol.">
        <title>Complete Genome Sequencing of a Novel Gloeobacter Species from a Waterfall Cave in Mexico.</title>
        <authorList>
            <person name="Saw J.H."/>
            <person name="Cardona T."/>
            <person name="Montejano G."/>
        </authorList>
    </citation>
    <scope>NUCLEOTIDE SEQUENCE [LARGE SCALE GENOMIC DNA]</scope>
    <source>
        <strain evidence="4">MG652769</strain>
    </source>
</reference>
<dbReference type="RefSeq" id="WP_230839841.1">
    <property type="nucleotide sequence ID" value="NZ_CP063845.1"/>
</dbReference>
<evidence type="ECO:0000313" key="4">
    <source>
        <dbReference type="EMBL" id="UFP92846.1"/>
    </source>
</evidence>
<keyword evidence="5" id="KW-1185">Reference proteome</keyword>
<comment type="similarity">
    <text evidence="1">Belongs to the UPF0337 (CsbD) family.</text>
</comment>
<evidence type="ECO:0000256" key="1">
    <source>
        <dbReference type="ARBA" id="ARBA00009129"/>
    </source>
</evidence>
<proteinExistence type="inferred from homology"/>
<feature type="compositionally biased region" description="Basic and acidic residues" evidence="2">
    <location>
        <begin position="27"/>
        <end position="62"/>
    </location>
</feature>
<feature type="region of interest" description="Disordered" evidence="2">
    <location>
        <begin position="1"/>
        <end position="62"/>
    </location>
</feature>
<evidence type="ECO:0000256" key="2">
    <source>
        <dbReference type="SAM" id="MobiDB-lite"/>
    </source>
</evidence>
<dbReference type="InterPro" id="IPR036629">
    <property type="entry name" value="YjbJ_sf"/>
</dbReference>
<name>A0ABY3PGP9_9CYAN</name>
<evidence type="ECO:0000313" key="5">
    <source>
        <dbReference type="Proteomes" id="UP001054846"/>
    </source>
</evidence>
<dbReference type="SUPFAM" id="SSF69047">
    <property type="entry name" value="Hypothetical protein YjbJ"/>
    <property type="match status" value="1"/>
</dbReference>
<dbReference type="Pfam" id="PF05532">
    <property type="entry name" value="CsbD"/>
    <property type="match status" value="1"/>
</dbReference>
<organism evidence="4 5">
    <name type="scientific">Gloeobacter morelensis MG652769</name>
    <dbReference type="NCBI Taxonomy" id="2781736"/>
    <lineage>
        <taxon>Bacteria</taxon>
        <taxon>Bacillati</taxon>
        <taxon>Cyanobacteriota</taxon>
        <taxon>Cyanophyceae</taxon>
        <taxon>Gloeobacterales</taxon>
        <taxon>Gloeobacteraceae</taxon>
        <taxon>Gloeobacter</taxon>
        <taxon>Gloeobacter morelensis</taxon>
    </lineage>
</organism>